<evidence type="ECO:0000313" key="3">
    <source>
        <dbReference type="EMBL" id="RJY18487.1"/>
    </source>
</evidence>
<reference evidence="3 4" key="1">
    <citation type="submission" date="2018-09" db="EMBL/GenBank/DDBJ databases">
        <title>Phylogeny of the Shewanellaceae, and recommendation for two new genera, Pseudoshewanella and Parashewanella.</title>
        <authorList>
            <person name="Wang G."/>
        </authorList>
    </citation>
    <scope>NUCLEOTIDE SEQUENCE [LARGE SCALE GENOMIC DNA]</scope>
    <source>
        <strain evidence="3 4">KCTC 22492</strain>
    </source>
</reference>
<dbReference type="OrthoDB" id="6193561at2"/>
<dbReference type="RefSeq" id="WP_121852557.1">
    <property type="nucleotide sequence ID" value="NZ_CP037952.1"/>
</dbReference>
<name>A0A3A6TVX6_9GAMM</name>
<proteinExistence type="predicted"/>
<accession>A0A3A6TVX6</accession>
<evidence type="ECO:0000313" key="4">
    <source>
        <dbReference type="Proteomes" id="UP000273022"/>
    </source>
</evidence>
<gene>
    <name evidence="3" type="ORF">D5R81_05030</name>
</gene>
<dbReference type="Pfam" id="PF01381">
    <property type="entry name" value="HTH_3"/>
    <property type="match status" value="1"/>
</dbReference>
<dbReference type="EMBL" id="QYYH01000021">
    <property type="protein sequence ID" value="RJY18487.1"/>
    <property type="molecule type" value="Genomic_DNA"/>
</dbReference>
<dbReference type="SUPFAM" id="SSF47413">
    <property type="entry name" value="lambda repressor-like DNA-binding domains"/>
    <property type="match status" value="1"/>
</dbReference>
<dbReference type="InterPro" id="IPR010982">
    <property type="entry name" value="Lambda_DNA-bd_dom_sf"/>
</dbReference>
<keyword evidence="4" id="KW-1185">Reference proteome</keyword>
<comment type="caution">
    <text evidence="3">The sequence shown here is derived from an EMBL/GenBank/DDBJ whole genome shotgun (WGS) entry which is preliminary data.</text>
</comment>
<dbReference type="PROSITE" id="PS50943">
    <property type="entry name" value="HTH_CROC1"/>
    <property type="match status" value="1"/>
</dbReference>
<protein>
    <submittedName>
        <fullName evidence="3">XRE family transcriptional regulator</fullName>
    </submittedName>
</protein>
<dbReference type="Gene3D" id="1.10.260.40">
    <property type="entry name" value="lambda repressor-like DNA-binding domains"/>
    <property type="match status" value="1"/>
</dbReference>
<dbReference type="InterPro" id="IPR001387">
    <property type="entry name" value="Cro/C1-type_HTH"/>
</dbReference>
<dbReference type="PANTHER" id="PTHR46558">
    <property type="entry name" value="TRACRIPTIONAL REGULATORY PROTEIN-RELATED-RELATED"/>
    <property type="match status" value="1"/>
</dbReference>
<keyword evidence="1" id="KW-0238">DNA-binding</keyword>
<evidence type="ECO:0000256" key="1">
    <source>
        <dbReference type="ARBA" id="ARBA00023125"/>
    </source>
</evidence>
<evidence type="ECO:0000259" key="2">
    <source>
        <dbReference type="PROSITE" id="PS50943"/>
    </source>
</evidence>
<dbReference type="Proteomes" id="UP000273022">
    <property type="component" value="Unassembled WGS sequence"/>
</dbReference>
<organism evidence="3 4">
    <name type="scientific">Parashewanella spongiae</name>
    <dbReference type="NCBI Taxonomy" id="342950"/>
    <lineage>
        <taxon>Bacteria</taxon>
        <taxon>Pseudomonadati</taxon>
        <taxon>Pseudomonadota</taxon>
        <taxon>Gammaproteobacteria</taxon>
        <taxon>Alteromonadales</taxon>
        <taxon>Shewanellaceae</taxon>
        <taxon>Parashewanella</taxon>
    </lineage>
</organism>
<dbReference type="PANTHER" id="PTHR46558:SF11">
    <property type="entry name" value="HTH-TYPE TRANSCRIPTIONAL REGULATOR XRE"/>
    <property type="match status" value="1"/>
</dbReference>
<dbReference type="GO" id="GO:0003677">
    <property type="term" value="F:DNA binding"/>
    <property type="evidence" value="ECO:0007669"/>
    <property type="project" value="UniProtKB-KW"/>
</dbReference>
<dbReference type="AlphaFoldDB" id="A0A3A6TVX6"/>
<feature type="domain" description="HTH cro/C1-type" evidence="2">
    <location>
        <begin position="7"/>
        <end position="50"/>
    </location>
</feature>
<dbReference type="SMART" id="SM00530">
    <property type="entry name" value="HTH_XRE"/>
    <property type="match status" value="1"/>
</dbReference>
<dbReference type="CDD" id="cd00093">
    <property type="entry name" value="HTH_XRE"/>
    <property type="match status" value="1"/>
</dbReference>
<sequence length="52" mass="5854">MTLGQIIKQIRVEKALSQPELAEKIGIEQSYLSKLENDKSLPSNEMLQAILL</sequence>